<dbReference type="OrthoDB" id="5093542at2759"/>
<dbReference type="VEuPathDB" id="FungiDB:FOZG_07866"/>
<reference evidence="3 4" key="1">
    <citation type="journal article" date="2018" name="Sci. Rep.">
        <title>Characterisation of pathogen-specific regions and novel effector candidates in Fusarium oxysporum f. sp. cepae.</title>
        <authorList>
            <person name="Armitage A.D."/>
            <person name="Taylor A."/>
            <person name="Sobczyk M.K."/>
            <person name="Baxter L."/>
            <person name="Greenfield B.P."/>
            <person name="Bates H.J."/>
            <person name="Wilson F."/>
            <person name="Jackson A.C."/>
            <person name="Ott S."/>
            <person name="Harrison R.J."/>
            <person name="Clarkson J.P."/>
        </authorList>
    </citation>
    <scope>NUCLEOTIDE SEQUENCE [LARGE SCALE GENOMIC DNA]</scope>
    <source>
        <strain evidence="3 4">Fo_A28</strain>
    </source>
</reference>
<dbReference type="VEuPathDB" id="FungiDB:HZS61_001667"/>
<comment type="caution">
    <text evidence="3">The sequence shown here is derived from an EMBL/GenBank/DDBJ whole genome shotgun (WGS) entry which is preliminary data.</text>
</comment>
<dbReference type="VEuPathDB" id="FungiDB:FOXG_05752"/>
<accession>A0A420RYZ2</accession>
<evidence type="ECO:0000259" key="2">
    <source>
        <dbReference type="Pfam" id="PF02018"/>
    </source>
</evidence>
<dbReference type="VEuPathDB" id="FungiDB:FOMG_02167"/>
<dbReference type="VEuPathDB" id="FungiDB:HZS61_013354"/>
<dbReference type="SUPFAM" id="SSF49785">
    <property type="entry name" value="Galactose-binding domain-like"/>
    <property type="match status" value="1"/>
</dbReference>
<dbReference type="VEuPathDB" id="FungiDB:FOC1_g10011766"/>
<evidence type="ECO:0000256" key="1">
    <source>
        <dbReference type="ARBA" id="ARBA00022801"/>
    </source>
</evidence>
<dbReference type="AlphaFoldDB" id="A0A420RYZ2"/>
<keyword evidence="1" id="KW-0378">Hydrolase</keyword>
<dbReference type="VEuPathDB" id="FungiDB:FOC1_g10002633"/>
<evidence type="ECO:0000313" key="4">
    <source>
        <dbReference type="Proteomes" id="UP000285860"/>
    </source>
</evidence>
<feature type="domain" description="CBM-cenC" evidence="2">
    <location>
        <begin position="135"/>
        <end position="266"/>
    </location>
</feature>
<dbReference type="InterPro" id="IPR003305">
    <property type="entry name" value="CenC_carb-bd"/>
</dbReference>
<dbReference type="EMBL" id="MRCY01000045">
    <property type="protein sequence ID" value="RKL08826.1"/>
    <property type="molecule type" value="Genomic_DNA"/>
</dbReference>
<organism evidence="3 4">
    <name type="scientific">Fusarium oxysporum</name>
    <name type="common">Fusarium vascular wilt</name>
    <dbReference type="NCBI Taxonomy" id="5507"/>
    <lineage>
        <taxon>Eukaryota</taxon>
        <taxon>Fungi</taxon>
        <taxon>Dikarya</taxon>
        <taxon>Ascomycota</taxon>
        <taxon>Pezizomycotina</taxon>
        <taxon>Sordariomycetes</taxon>
        <taxon>Hypocreomycetidae</taxon>
        <taxon>Hypocreales</taxon>
        <taxon>Nectriaceae</taxon>
        <taxon>Fusarium</taxon>
        <taxon>Fusarium oxysporum species complex</taxon>
    </lineage>
</organism>
<sequence>MIPQTYAAAFITACLVAGSQAGPCKPSSRITEGFSTSDVSTTLGSTTASSLVETTTVAASSTYFSNEESSVIVTESTSSTETSVDPKETSTTALSTAEGTTTEIATTTDAATTTEAATDTATTTTSEASSAVPFIRNAGFDDDDSSVAPWETYYGEYDVSIASDVKHDGRNSALMAATLGGKLLGDYIKQPLRGSITAGVTYTISAWVNANYFCPAATLICSYQNNAWTDPTTFDLTTKAGQWTYISSTCTYTQEQIDSGGLYFMIGLTCIGFPGQAYIDTADFSA</sequence>
<dbReference type="GO" id="GO:0016798">
    <property type="term" value="F:hydrolase activity, acting on glycosyl bonds"/>
    <property type="evidence" value="ECO:0007669"/>
    <property type="project" value="InterPro"/>
</dbReference>
<evidence type="ECO:0000313" key="3">
    <source>
        <dbReference type="EMBL" id="RKL08826.1"/>
    </source>
</evidence>
<name>A0A420RYZ2_FUSOX</name>
<dbReference type="Proteomes" id="UP000285860">
    <property type="component" value="Unassembled WGS sequence"/>
</dbReference>
<dbReference type="Gene3D" id="2.60.120.260">
    <property type="entry name" value="Galactose-binding domain-like"/>
    <property type="match status" value="1"/>
</dbReference>
<dbReference type="InterPro" id="IPR008979">
    <property type="entry name" value="Galactose-bd-like_sf"/>
</dbReference>
<dbReference type="Pfam" id="PF02018">
    <property type="entry name" value="CBM_4_9"/>
    <property type="match status" value="1"/>
</dbReference>
<protein>
    <recommendedName>
        <fullName evidence="2">CBM-cenC domain-containing protein</fullName>
    </recommendedName>
</protein>
<proteinExistence type="predicted"/>
<gene>
    <name evidence="3" type="ORF">BFJ68_g9316</name>
</gene>